<protein>
    <submittedName>
        <fullName evidence="1">Uncharacterized protein</fullName>
    </submittedName>
</protein>
<name>A0ACC3DQE7_9PEZI</name>
<gene>
    <name evidence="1" type="ORF">LTS18_006719</name>
</gene>
<keyword evidence="2" id="KW-1185">Reference proteome</keyword>
<accession>A0ACC3DQE7</accession>
<dbReference type="EMBL" id="JAWDJW010001644">
    <property type="protein sequence ID" value="KAK3078744.1"/>
    <property type="molecule type" value="Genomic_DNA"/>
</dbReference>
<reference evidence="1" key="1">
    <citation type="submission" date="2024-09" db="EMBL/GenBank/DDBJ databases">
        <title>Black Yeasts Isolated from many extreme environments.</title>
        <authorList>
            <person name="Coleine C."/>
            <person name="Stajich J.E."/>
            <person name="Selbmann L."/>
        </authorList>
    </citation>
    <scope>NUCLEOTIDE SEQUENCE</scope>
    <source>
        <strain evidence="1">CCFEE 5737</strain>
    </source>
</reference>
<organism evidence="1 2">
    <name type="scientific">Coniosporium uncinatum</name>
    <dbReference type="NCBI Taxonomy" id="93489"/>
    <lineage>
        <taxon>Eukaryota</taxon>
        <taxon>Fungi</taxon>
        <taxon>Dikarya</taxon>
        <taxon>Ascomycota</taxon>
        <taxon>Pezizomycotina</taxon>
        <taxon>Dothideomycetes</taxon>
        <taxon>Dothideomycetes incertae sedis</taxon>
        <taxon>Coniosporium</taxon>
    </lineage>
</organism>
<dbReference type="Proteomes" id="UP001186974">
    <property type="component" value="Unassembled WGS sequence"/>
</dbReference>
<evidence type="ECO:0000313" key="2">
    <source>
        <dbReference type="Proteomes" id="UP001186974"/>
    </source>
</evidence>
<sequence length="258" mass="27535">PDPHGPITITATVTNRPEPSNGADPTTDFFTVTATVSDVPDPAEDITITVTVTTTIGPIGGADPTTDFVTLTATVSNPAGPWVANPTKVITVTEGWRFPGPITDSDPVASADPESVIIVTDTLINTVTVGPDATSSADPVASADPTRIVTITSSATHLPPKPTATLAPPPAPPSAGEPNFWERFRRWCTRWTQWFRSYTESKKPEPKKPSTNSKVVGSFGRPSGNFGNFRTFENEHEKSPQNVAEPEKSGKSKGWRLF</sequence>
<evidence type="ECO:0000313" key="1">
    <source>
        <dbReference type="EMBL" id="KAK3078744.1"/>
    </source>
</evidence>
<comment type="caution">
    <text evidence="1">The sequence shown here is derived from an EMBL/GenBank/DDBJ whole genome shotgun (WGS) entry which is preliminary data.</text>
</comment>
<proteinExistence type="predicted"/>
<feature type="non-terminal residue" evidence="1">
    <location>
        <position position="1"/>
    </location>
</feature>